<dbReference type="Proteomes" id="UP001396334">
    <property type="component" value="Unassembled WGS sequence"/>
</dbReference>
<evidence type="ECO:0000256" key="1">
    <source>
        <dbReference type="SAM" id="MobiDB-lite"/>
    </source>
</evidence>
<name>A0ABR2U6B1_9ROSI</name>
<feature type="compositionally biased region" description="Basic and acidic residues" evidence="1">
    <location>
        <begin position="34"/>
        <end position="47"/>
    </location>
</feature>
<evidence type="ECO:0000313" key="2">
    <source>
        <dbReference type="EMBL" id="KAK9045258.1"/>
    </source>
</evidence>
<organism evidence="2 3">
    <name type="scientific">Hibiscus sabdariffa</name>
    <name type="common">roselle</name>
    <dbReference type="NCBI Taxonomy" id="183260"/>
    <lineage>
        <taxon>Eukaryota</taxon>
        <taxon>Viridiplantae</taxon>
        <taxon>Streptophyta</taxon>
        <taxon>Embryophyta</taxon>
        <taxon>Tracheophyta</taxon>
        <taxon>Spermatophyta</taxon>
        <taxon>Magnoliopsida</taxon>
        <taxon>eudicotyledons</taxon>
        <taxon>Gunneridae</taxon>
        <taxon>Pentapetalae</taxon>
        <taxon>rosids</taxon>
        <taxon>malvids</taxon>
        <taxon>Malvales</taxon>
        <taxon>Malvaceae</taxon>
        <taxon>Malvoideae</taxon>
        <taxon>Hibiscus</taxon>
    </lineage>
</organism>
<feature type="region of interest" description="Disordered" evidence="1">
    <location>
        <begin position="34"/>
        <end position="53"/>
    </location>
</feature>
<proteinExistence type="predicted"/>
<comment type="caution">
    <text evidence="2">The sequence shown here is derived from an EMBL/GenBank/DDBJ whole genome shotgun (WGS) entry which is preliminary data.</text>
</comment>
<accession>A0ABR2U6B1</accession>
<keyword evidence="3" id="KW-1185">Reference proteome</keyword>
<evidence type="ECO:0000313" key="3">
    <source>
        <dbReference type="Proteomes" id="UP001396334"/>
    </source>
</evidence>
<dbReference type="EMBL" id="JBBPBN010000002">
    <property type="protein sequence ID" value="KAK9045258.1"/>
    <property type="molecule type" value="Genomic_DNA"/>
</dbReference>
<sequence>MIIKTDQGEDLSTQINEYVVEKSVESSKEAMRMEGDSASEIDGHADANDDLPLPTRGAGQVRVWLATLPYSLDVSFGFPSDSISSSFSSDSYVVEVPPPVPPLVNHSYEDRAHHLIDVEEISHNVPIENMAKTTVRELTVVKTLVVPEITVVPKRYSFGIVTSQWVSKLLLLLCPRRYECVIRYGVVANWRWRAFIFFFFIRDGVQPSGL</sequence>
<protein>
    <submittedName>
        <fullName evidence="2">Uncharacterized protein</fullName>
    </submittedName>
</protein>
<reference evidence="2 3" key="1">
    <citation type="journal article" date="2024" name="G3 (Bethesda)">
        <title>Genome assembly of Hibiscus sabdariffa L. provides insights into metabolisms of medicinal natural products.</title>
        <authorList>
            <person name="Kim T."/>
        </authorList>
    </citation>
    <scope>NUCLEOTIDE SEQUENCE [LARGE SCALE GENOMIC DNA]</scope>
    <source>
        <strain evidence="2">TK-2024</strain>
        <tissue evidence="2">Old leaves</tissue>
    </source>
</reference>
<gene>
    <name evidence="2" type="ORF">V6N11_059145</name>
</gene>